<gene>
    <name evidence="1" type="ORF">D0Z67_21800</name>
</gene>
<dbReference type="Gene3D" id="3.40.630.30">
    <property type="match status" value="1"/>
</dbReference>
<reference evidence="1 2" key="1">
    <citation type="submission" date="2018-08" db="EMBL/GenBank/DDBJ databases">
        <title>The complete genome sequence of Streptomyces seoulensis, a pioneer strain for nickel superoxide dismutase discovery.</title>
        <authorList>
            <person name="Shin J."/>
            <person name="Lee J.-S."/>
            <person name="Lee E.-J."/>
            <person name="Youn H.-D."/>
        </authorList>
    </citation>
    <scope>NUCLEOTIDE SEQUENCE [LARGE SCALE GENOMIC DNA]</scope>
    <source>
        <strain evidence="1 2">KCTC 9819</strain>
    </source>
</reference>
<dbReference type="KEGG" id="sseo:D0Z67_21800"/>
<dbReference type="Proteomes" id="UP000292547">
    <property type="component" value="Chromosome"/>
</dbReference>
<dbReference type="STRING" id="73044.GCA_000725795_04967"/>
<sequence length="368" mass="41990">MHVGYHWRNSGSPFVTRLRDNWDTRRTAVFPSVRSDLAGLSVGYTGLREGLAYTLEFTELRREEGAESPAVRASSLVSGARLRDPAALPEADIRIVGTSASLARRMPKEASLVIPMRVHFVIDFDGDPESERRIISRRERSQFNSGMRRHQWGWEVTSEPDWFNTFYDDHYRPTMFRRHGTRERTEGRNAAYECLFRTGKLFRLTQNGKPVGGALCHWAPRQKVLTLRLLGVEGGAERHYESGAFKAIYHLLIGWAAENGVKCLDFQGTEPFLSKGTFQWKRRFSTRVIMPPNHFGDKRLWLQVCQDTPAVRDYLVANPTLAETADGLLEAVYFHDDHRPARLDFSAKVPGIEKISHVDLDEFLAPLS</sequence>
<organism evidence="1 2">
    <name type="scientific">Streptomyces seoulensis</name>
    <dbReference type="NCBI Taxonomy" id="73044"/>
    <lineage>
        <taxon>Bacteria</taxon>
        <taxon>Bacillati</taxon>
        <taxon>Actinomycetota</taxon>
        <taxon>Actinomycetes</taxon>
        <taxon>Kitasatosporales</taxon>
        <taxon>Streptomycetaceae</taxon>
        <taxon>Streptomyces</taxon>
    </lineage>
</organism>
<dbReference type="EMBL" id="CP032229">
    <property type="protein sequence ID" value="QBJ92659.1"/>
    <property type="molecule type" value="Genomic_DNA"/>
</dbReference>
<name>A0A4P6TYG0_STRSO</name>
<proteinExistence type="predicted"/>
<accession>A0A4P6TYG0</accession>
<evidence type="ECO:0000313" key="2">
    <source>
        <dbReference type="Proteomes" id="UP000292547"/>
    </source>
</evidence>
<dbReference type="InterPro" id="IPR016181">
    <property type="entry name" value="Acyl_CoA_acyltransferase"/>
</dbReference>
<evidence type="ECO:0000313" key="1">
    <source>
        <dbReference type="EMBL" id="QBJ92659.1"/>
    </source>
</evidence>
<protein>
    <submittedName>
        <fullName evidence="1">Uncharacterized protein</fullName>
    </submittedName>
</protein>
<dbReference type="SUPFAM" id="SSF55729">
    <property type="entry name" value="Acyl-CoA N-acyltransferases (Nat)"/>
    <property type="match status" value="1"/>
</dbReference>
<dbReference type="AlphaFoldDB" id="A0A4P6TYG0"/>
<keyword evidence="2" id="KW-1185">Reference proteome</keyword>